<dbReference type="EC" id="2.1.3.15" evidence="13"/>
<feature type="binding site" evidence="13">
    <location>
        <position position="32"/>
    </location>
    <ligand>
        <name>Zn(2+)</name>
        <dbReference type="ChEBI" id="CHEBI:29105"/>
    </ligand>
</feature>
<dbReference type="GO" id="GO:0008270">
    <property type="term" value="F:zinc ion binding"/>
    <property type="evidence" value="ECO:0007669"/>
    <property type="project" value="UniProtKB-UniRule"/>
</dbReference>
<dbReference type="InterPro" id="IPR029045">
    <property type="entry name" value="ClpP/crotonase-like_dom_sf"/>
</dbReference>
<comment type="subcellular location">
    <subcellularLocation>
        <location evidence="1 13">Cytoplasm</location>
    </subcellularLocation>
</comment>
<feature type="zinc finger region" description="C4-type" evidence="13">
    <location>
        <begin position="29"/>
        <end position="51"/>
    </location>
</feature>
<dbReference type="NCBIfam" id="TIGR00515">
    <property type="entry name" value="accD"/>
    <property type="match status" value="1"/>
</dbReference>
<keyword evidence="8 13" id="KW-0862">Zinc</keyword>
<evidence type="ECO:0000313" key="15">
    <source>
        <dbReference type="EMBL" id="PZP57473.1"/>
    </source>
</evidence>
<evidence type="ECO:0000256" key="5">
    <source>
        <dbReference type="ARBA" id="ARBA00022741"/>
    </source>
</evidence>
<accession>A0A2W5FRE6</accession>
<dbReference type="Pfam" id="PF01039">
    <property type="entry name" value="Carboxyl_trans"/>
    <property type="match status" value="1"/>
</dbReference>
<evidence type="ECO:0000256" key="10">
    <source>
        <dbReference type="ARBA" id="ARBA00023098"/>
    </source>
</evidence>
<dbReference type="Pfam" id="PF17848">
    <property type="entry name" value="Zn_ribbon_ACC"/>
    <property type="match status" value="1"/>
</dbReference>
<dbReference type="PANTHER" id="PTHR42995">
    <property type="entry name" value="ACETYL-COENZYME A CARBOXYLASE CARBOXYL TRANSFERASE SUBUNIT BETA, CHLOROPLASTIC"/>
    <property type="match status" value="1"/>
</dbReference>
<feature type="domain" description="CoA carboxyltransferase N-terminal" evidence="14">
    <location>
        <begin position="25"/>
        <end position="294"/>
    </location>
</feature>
<keyword evidence="9 13" id="KW-0067">ATP-binding</keyword>
<comment type="pathway">
    <text evidence="13">Lipid metabolism; malonyl-CoA biosynthesis; malonyl-CoA from acetyl-CoA: step 1/1.</text>
</comment>
<dbReference type="InterPro" id="IPR041010">
    <property type="entry name" value="Znf-ACC"/>
</dbReference>
<name>A0A2W5FRE6_9BACT</name>
<dbReference type="GO" id="GO:2001295">
    <property type="term" value="P:malonyl-CoA biosynthetic process"/>
    <property type="evidence" value="ECO:0007669"/>
    <property type="project" value="UniProtKB-UniRule"/>
</dbReference>
<feature type="binding site" evidence="13">
    <location>
        <position position="48"/>
    </location>
    <ligand>
        <name>Zn(2+)</name>
        <dbReference type="ChEBI" id="CHEBI:29105"/>
    </ligand>
</feature>
<keyword evidence="3 13" id="KW-0808">Transferase</keyword>
<keyword evidence="5 13" id="KW-0547">Nucleotide-binding</keyword>
<dbReference type="Proteomes" id="UP000249739">
    <property type="component" value="Unassembled WGS sequence"/>
</dbReference>
<dbReference type="PRINTS" id="PR01070">
    <property type="entry name" value="ACCCTRFRASEB"/>
</dbReference>
<dbReference type="UniPathway" id="UPA00655">
    <property type="reaction ID" value="UER00711"/>
</dbReference>
<evidence type="ECO:0000256" key="2">
    <source>
        <dbReference type="ARBA" id="ARBA00022516"/>
    </source>
</evidence>
<dbReference type="InterPro" id="IPR034733">
    <property type="entry name" value="AcCoA_carboxyl_beta"/>
</dbReference>
<comment type="subunit">
    <text evidence="13">Acetyl-CoA carboxylase is a heterohexamer composed of biotin carboxyl carrier protein (AccB), biotin carboxylase (AccC) and two subunits each of ACCase subunit alpha (AccA) and ACCase subunit beta (AccD).</text>
</comment>
<dbReference type="InterPro" id="IPR011762">
    <property type="entry name" value="COA_CT_N"/>
</dbReference>
<feature type="binding site" evidence="13">
    <location>
        <position position="51"/>
    </location>
    <ligand>
        <name>Zn(2+)</name>
        <dbReference type="ChEBI" id="CHEBI:29105"/>
    </ligand>
</feature>
<keyword evidence="6 13" id="KW-0863">Zinc-finger</keyword>
<feature type="binding site" evidence="13">
    <location>
        <position position="29"/>
    </location>
    <ligand>
        <name>Zn(2+)</name>
        <dbReference type="ChEBI" id="CHEBI:29105"/>
    </ligand>
</feature>
<proteinExistence type="inferred from homology"/>
<dbReference type="HAMAP" id="MF_01395">
    <property type="entry name" value="AcetylCoA_CT_beta"/>
    <property type="match status" value="1"/>
</dbReference>
<comment type="similarity">
    <text evidence="13">Belongs to the AccD/PCCB family.</text>
</comment>
<evidence type="ECO:0000256" key="9">
    <source>
        <dbReference type="ARBA" id="ARBA00022840"/>
    </source>
</evidence>
<evidence type="ECO:0000256" key="11">
    <source>
        <dbReference type="ARBA" id="ARBA00023160"/>
    </source>
</evidence>
<evidence type="ECO:0000256" key="8">
    <source>
        <dbReference type="ARBA" id="ARBA00022833"/>
    </source>
</evidence>
<dbReference type="EMBL" id="QFOT01000001">
    <property type="protein sequence ID" value="PZP57473.1"/>
    <property type="molecule type" value="Genomic_DNA"/>
</dbReference>
<evidence type="ECO:0000256" key="7">
    <source>
        <dbReference type="ARBA" id="ARBA00022832"/>
    </source>
</evidence>
<comment type="cofactor">
    <cofactor evidence="13">
        <name>Zn(2+)</name>
        <dbReference type="ChEBI" id="CHEBI:29105"/>
    </cofactor>
    <text evidence="13">Binds 1 zinc ion per subunit.</text>
</comment>
<sequence length="335" mass="36349">MNWLTNTILPKIRNIVGAKEAPDNLWQKCPGCSGMLFSKDLAENLNVCTHCGHHLKMPVEDRLKNLFDKGSFTRVKVPEVAADPLKFRDKKKYADRLKEAQIKTGERDGIMVGEGTMGDIPVVIAAFNFDFMGGSMGAGVGEGLVKAAETAIAKRAALIAIPASGGARMQEGMFSLMQMPRTTIAVQMVQDAGLPYFVLLTDPTTGGVSASFAMLGDIHISEPGAMIGFAGKRVIEETIREQLPPGFQTAEYLKEHGMVDMVTHRKDLRDTIIRLLDLLMRKDRAAKVSGTPVAAKPDLKPSGRGVFTADSFKAPKAKLKTPANEEKPAVKVVKK</sequence>
<keyword evidence="4 13" id="KW-0479">Metal-binding</keyword>
<evidence type="ECO:0000256" key="13">
    <source>
        <dbReference type="HAMAP-Rule" id="MF_01395"/>
    </source>
</evidence>
<evidence type="ECO:0000259" key="14">
    <source>
        <dbReference type="PROSITE" id="PS50980"/>
    </source>
</evidence>
<dbReference type="GO" id="GO:0006633">
    <property type="term" value="P:fatty acid biosynthetic process"/>
    <property type="evidence" value="ECO:0007669"/>
    <property type="project" value="UniProtKB-KW"/>
</dbReference>
<protein>
    <recommendedName>
        <fullName evidence="13">Acetyl-coenzyme A carboxylase carboxyl transferase subunit beta</fullName>
        <shortName evidence="13">ACCase subunit beta</shortName>
        <shortName evidence="13">Acetyl-CoA carboxylase carboxyltransferase subunit beta</shortName>
        <ecNumber evidence="13">2.1.3.15</ecNumber>
    </recommendedName>
</protein>
<dbReference type="SUPFAM" id="SSF52096">
    <property type="entry name" value="ClpP/crotonase"/>
    <property type="match status" value="1"/>
</dbReference>
<dbReference type="PANTHER" id="PTHR42995:SF5">
    <property type="entry name" value="ACETYL-COENZYME A CARBOXYLASE CARBOXYL TRANSFERASE SUBUNIT BETA, CHLOROPLASTIC"/>
    <property type="match status" value="1"/>
</dbReference>
<dbReference type="GO" id="GO:0016743">
    <property type="term" value="F:carboxyl- or carbamoyltransferase activity"/>
    <property type="evidence" value="ECO:0007669"/>
    <property type="project" value="UniProtKB-UniRule"/>
</dbReference>
<keyword evidence="7 13" id="KW-0276">Fatty acid metabolism</keyword>
<keyword evidence="2 13" id="KW-0444">Lipid biosynthesis</keyword>
<reference evidence="15 16" key="1">
    <citation type="submission" date="2017-08" db="EMBL/GenBank/DDBJ databases">
        <title>Infants hospitalized years apart are colonized by the same room-sourced microbial strains.</title>
        <authorList>
            <person name="Brooks B."/>
            <person name="Olm M.R."/>
            <person name="Firek B.A."/>
            <person name="Baker R."/>
            <person name="Thomas B.C."/>
            <person name="Morowitz M.J."/>
            <person name="Banfield J.F."/>
        </authorList>
    </citation>
    <scope>NUCLEOTIDE SEQUENCE [LARGE SCALE GENOMIC DNA]</scope>
    <source>
        <strain evidence="15">S2_006_000_R2_64</strain>
    </source>
</reference>
<dbReference type="Gene3D" id="3.90.226.10">
    <property type="entry name" value="2-enoyl-CoA Hydratase, Chain A, domain 1"/>
    <property type="match status" value="1"/>
</dbReference>
<comment type="catalytic activity">
    <reaction evidence="13">
        <text>N(6)-carboxybiotinyl-L-lysyl-[protein] + acetyl-CoA = N(6)-biotinyl-L-lysyl-[protein] + malonyl-CoA</text>
        <dbReference type="Rhea" id="RHEA:54728"/>
        <dbReference type="Rhea" id="RHEA-COMP:10505"/>
        <dbReference type="Rhea" id="RHEA-COMP:10506"/>
        <dbReference type="ChEBI" id="CHEBI:57288"/>
        <dbReference type="ChEBI" id="CHEBI:57384"/>
        <dbReference type="ChEBI" id="CHEBI:83144"/>
        <dbReference type="ChEBI" id="CHEBI:83145"/>
        <dbReference type="EC" id="2.1.3.15"/>
    </reaction>
</comment>
<dbReference type="GO" id="GO:0003989">
    <property type="term" value="F:acetyl-CoA carboxylase activity"/>
    <property type="evidence" value="ECO:0007669"/>
    <property type="project" value="InterPro"/>
</dbReference>
<evidence type="ECO:0000256" key="6">
    <source>
        <dbReference type="ARBA" id="ARBA00022771"/>
    </source>
</evidence>
<evidence type="ECO:0000256" key="3">
    <source>
        <dbReference type="ARBA" id="ARBA00022679"/>
    </source>
</evidence>
<keyword evidence="11 13" id="KW-0275">Fatty acid biosynthesis</keyword>
<organism evidence="15 16">
    <name type="scientific">Micavibrio aeruginosavorus</name>
    <dbReference type="NCBI Taxonomy" id="349221"/>
    <lineage>
        <taxon>Bacteria</taxon>
        <taxon>Pseudomonadati</taxon>
        <taxon>Bdellovibrionota</taxon>
        <taxon>Bdellovibrionia</taxon>
        <taxon>Bdellovibrionales</taxon>
        <taxon>Pseudobdellovibrionaceae</taxon>
        <taxon>Micavibrio</taxon>
    </lineage>
</organism>
<dbReference type="GO" id="GO:0009329">
    <property type="term" value="C:acetate CoA-transferase complex"/>
    <property type="evidence" value="ECO:0007669"/>
    <property type="project" value="TreeGrafter"/>
</dbReference>
<dbReference type="InterPro" id="IPR000438">
    <property type="entry name" value="Acetyl_CoA_COase_Trfase_b_su"/>
</dbReference>
<evidence type="ECO:0000256" key="1">
    <source>
        <dbReference type="ARBA" id="ARBA00004496"/>
    </source>
</evidence>
<keyword evidence="13" id="KW-0963">Cytoplasm</keyword>
<keyword evidence="10 13" id="KW-0443">Lipid metabolism</keyword>
<gene>
    <name evidence="13" type="primary">accD</name>
    <name evidence="15" type="ORF">DI586_00110</name>
</gene>
<comment type="caution">
    <text evidence="15">The sequence shown here is derived from an EMBL/GenBank/DDBJ whole genome shotgun (WGS) entry which is preliminary data.</text>
</comment>
<evidence type="ECO:0000256" key="12">
    <source>
        <dbReference type="ARBA" id="ARBA00025280"/>
    </source>
</evidence>
<evidence type="ECO:0000313" key="16">
    <source>
        <dbReference type="Proteomes" id="UP000249739"/>
    </source>
</evidence>
<dbReference type="PROSITE" id="PS50980">
    <property type="entry name" value="COA_CT_NTER"/>
    <property type="match status" value="1"/>
</dbReference>
<evidence type="ECO:0000256" key="4">
    <source>
        <dbReference type="ARBA" id="ARBA00022723"/>
    </source>
</evidence>
<dbReference type="AlphaFoldDB" id="A0A2W5FRE6"/>
<dbReference type="GO" id="GO:0005524">
    <property type="term" value="F:ATP binding"/>
    <property type="evidence" value="ECO:0007669"/>
    <property type="project" value="UniProtKB-KW"/>
</dbReference>
<comment type="function">
    <text evidence="12 13">Component of the acetyl coenzyme A carboxylase (ACC) complex. Biotin carboxylase (BC) catalyzes the carboxylation of biotin on its carrier protein (BCCP) and then the CO(2) group is transferred by the transcarboxylase to acetyl-CoA to form malonyl-CoA.</text>
</comment>